<dbReference type="InterPro" id="IPR012340">
    <property type="entry name" value="NA-bd_OB-fold"/>
</dbReference>
<evidence type="ECO:0000313" key="12">
    <source>
        <dbReference type="EMBL" id="MFD2263286.1"/>
    </source>
</evidence>
<name>A0ABW5DUX0_9PROT</name>
<evidence type="ECO:0000256" key="6">
    <source>
        <dbReference type="ARBA" id="ARBA00022917"/>
    </source>
</evidence>
<dbReference type="Proteomes" id="UP001597295">
    <property type="component" value="Unassembled WGS sequence"/>
</dbReference>
<evidence type="ECO:0000313" key="13">
    <source>
        <dbReference type="Proteomes" id="UP001597295"/>
    </source>
</evidence>
<dbReference type="Pfam" id="PF08207">
    <property type="entry name" value="EFP_N"/>
    <property type="match status" value="1"/>
</dbReference>
<dbReference type="EMBL" id="JBHUIP010000010">
    <property type="protein sequence ID" value="MFD2263286.1"/>
    <property type="molecule type" value="Genomic_DNA"/>
</dbReference>
<feature type="domain" description="Translation elongation factor P/YeiP central" evidence="11">
    <location>
        <begin position="68"/>
        <end position="122"/>
    </location>
</feature>
<dbReference type="Pfam" id="PF09285">
    <property type="entry name" value="Elong-fact-P_C"/>
    <property type="match status" value="1"/>
</dbReference>
<dbReference type="InterPro" id="IPR008991">
    <property type="entry name" value="Translation_prot_SH3-like_sf"/>
</dbReference>
<dbReference type="SMART" id="SM01185">
    <property type="entry name" value="EFP"/>
    <property type="match status" value="1"/>
</dbReference>
<dbReference type="InterPro" id="IPR001059">
    <property type="entry name" value="Transl_elong_P/YeiP_cen"/>
</dbReference>
<comment type="similarity">
    <text evidence="3 7 9">Belongs to the elongation factor P family.</text>
</comment>
<evidence type="ECO:0000259" key="10">
    <source>
        <dbReference type="SMART" id="SM00841"/>
    </source>
</evidence>
<dbReference type="Gene3D" id="2.40.50.140">
    <property type="entry name" value="Nucleic acid-binding proteins"/>
    <property type="match status" value="2"/>
</dbReference>
<dbReference type="SUPFAM" id="SSF50104">
    <property type="entry name" value="Translation proteins SH3-like domain"/>
    <property type="match status" value="1"/>
</dbReference>
<comment type="pathway">
    <text evidence="2 7">Protein biosynthesis; polypeptide chain elongation.</text>
</comment>
<evidence type="ECO:0000256" key="8">
    <source>
        <dbReference type="NCBIfam" id="TIGR00038"/>
    </source>
</evidence>
<proteinExistence type="inferred from homology"/>
<dbReference type="SUPFAM" id="SSF50249">
    <property type="entry name" value="Nucleic acid-binding proteins"/>
    <property type="match status" value="2"/>
</dbReference>
<feature type="domain" description="Elongation factor P C-terminal" evidence="10">
    <location>
        <begin position="130"/>
        <end position="185"/>
    </location>
</feature>
<protein>
    <recommendedName>
        <fullName evidence="7 8">Elongation factor P</fullName>
        <shortName evidence="7">EF-P</shortName>
    </recommendedName>
</protein>
<comment type="subcellular location">
    <subcellularLocation>
        <location evidence="1 7">Cytoplasm</location>
    </subcellularLocation>
</comment>
<dbReference type="PANTHER" id="PTHR30053:SF14">
    <property type="entry name" value="TRANSLATION ELONGATION FACTOR KOW-LIKE DOMAIN-CONTAINING PROTEIN"/>
    <property type="match status" value="1"/>
</dbReference>
<keyword evidence="4 7" id="KW-0963">Cytoplasm</keyword>
<evidence type="ECO:0000256" key="7">
    <source>
        <dbReference type="HAMAP-Rule" id="MF_00141"/>
    </source>
</evidence>
<evidence type="ECO:0000256" key="9">
    <source>
        <dbReference type="RuleBase" id="RU004389"/>
    </source>
</evidence>
<keyword evidence="5 7" id="KW-0251">Elongation factor</keyword>
<dbReference type="InterPro" id="IPR014722">
    <property type="entry name" value="Rib_uL2_dom2"/>
</dbReference>
<dbReference type="NCBIfam" id="NF001810">
    <property type="entry name" value="PRK00529.1"/>
    <property type="match status" value="1"/>
</dbReference>
<evidence type="ECO:0000256" key="3">
    <source>
        <dbReference type="ARBA" id="ARBA00009479"/>
    </source>
</evidence>
<accession>A0ABW5DUX0</accession>
<dbReference type="HAMAP" id="MF_00141">
    <property type="entry name" value="EF_P"/>
    <property type="match status" value="1"/>
</dbReference>
<dbReference type="CDD" id="cd05794">
    <property type="entry name" value="S1_EF-P_repeat_2"/>
    <property type="match status" value="1"/>
</dbReference>
<evidence type="ECO:0000259" key="11">
    <source>
        <dbReference type="SMART" id="SM01185"/>
    </source>
</evidence>
<evidence type="ECO:0000256" key="2">
    <source>
        <dbReference type="ARBA" id="ARBA00004815"/>
    </source>
</evidence>
<dbReference type="SMART" id="SM00841">
    <property type="entry name" value="Elong-fact-P_C"/>
    <property type="match status" value="1"/>
</dbReference>
<dbReference type="InterPro" id="IPR011768">
    <property type="entry name" value="Transl_elongation_fac_P"/>
</dbReference>
<sequence length="188" mass="20726">MKINANELRKGNVIEQEGNLFAILDANHVSPGKGSAFVQVVMRNLKTGLKKDDKFRSGESVERVRIDEEDLQYLFGDDTTLTFMNPETYDQIIVPAELLGEKVAFLQDGMICRVALYEGTGISVQLPQQVVLELVEADPVVKGQTASSSYKPGKLENGLRILVPPHVEAGVKLVVATEDCSYVERFKG</sequence>
<dbReference type="PANTHER" id="PTHR30053">
    <property type="entry name" value="ELONGATION FACTOR P"/>
    <property type="match status" value="1"/>
</dbReference>
<evidence type="ECO:0000256" key="1">
    <source>
        <dbReference type="ARBA" id="ARBA00004496"/>
    </source>
</evidence>
<dbReference type="Pfam" id="PF01132">
    <property type="entry name" value="EFP"/>
    <property type="match status" value="1"/>
</dbReference>
<dbReference type="RefSeq" id="WP_379876277.1">
    <property type="nucleotide sequence ID" value="NZ_JBHUIP010000010.1"/>
</dbReference>
<dbReference type="GO" id="GO:0003746">
    <property type="term" value="F:translation elongation factor activity"/>
    <property type="evidence" value="ECO:0007669"/>
    <property type="project" value="UniProtKB-KW"/>
</dbReference>
<comment type="caution">
    <text evidence="12">The sequence shown here is derived from an EMBL/GenBank/DDBJ whole genome shotgun (WGS) entry which is preliminary data.</text>
</comment>
<dbReference type="InterPro" id="IPR020599">
    <property type="entry name" value="Transl_elong_fac_P/YeiP"/>
</dbReference>
<dbReference type="CDD" id="cd04470">
    <property type="entry name" value="S1_EF-P_repeat_1"/>
    <property type="match status" value="1"/>
</dbReference>
<dbReference type="InterPro" id="IPR013185">
    <property type="entry name" value="Transl_elong_KOW-like"/>
</dbReference>
<comment type="function">
    <text evidence="7">Involved in peptide bond synthesis. Stimulates efficient translation and peptide-bond synthesis on native or reconstituted 70S ribosomes in vitro. Probably functions indirectly by altering the affinity of the ribosome for aminoacyl-tRNA, thus increasing their reactivity as acceptors for peptidyl transferase.</text>
</comment>
<gene>
    <name evidence="7 12" type="primary">efp</name>
    <name evidence="12" type="ORF">ACFSM5_10335</name>
</gene>
<keyword evidence="6 7" id="KW-0648">Protein biosynthesis</keyword>
<dbReference type="InterPro" id="IPR015365">
    <property type="entry name" value="Elong-fact-P_C"/>
</dbReference>
<reference evidence="13" key="1">
    <citation type="journal article" date="2019" name="Int. J. Syst. Evol. Microbiol.">
        <title>The Global Catalogue of Microorganisms (GCM) 10K type strain sequencing project: providing services to taxonomists for standard genome sequencing and annotation.</title>
        <authorList>
            <consortium name="The Broad Institute Genomics Platform"/>
            <consortium name="The Broad Institute Genome Sequencing Center for Infectious Disease"/>
            <person name="Wu L."/>
            <person name="Ma J."/>
        </authorList>
    </citation>
    <scope>NUCLEOTIDE SEQUENCE [LARGE SCALE GENOMIC DNA]</scope>
    <source>
        <strain evidence="13">CGMCC 1.19062</strain>
    </source>
</reference>
<organism evidence="12 13">
    <name type="scientific">Lacibacterium aquatile</name>
    <dbReference type="NCBI Taxonomy" id="1168082"/>
    <lineage>
        <taxon>Bacteria</taxon>
        <taxon>Pseudomonadati</taxon>
        <taxon>Pseudomonadota</taxon>
        <taxon>Alphaproteobacteria</taxon>
        <taxon>Rhodospirillales</taxon>
        <taxon>Rhodospirillaceae</taxon>
    </lineage>
</organism>
<dbReference type="NCBIfam" id="TIGR00038">
    <property type="entry name" value="efp"/>
    <property type="match status" value="1"/>
</dbReference>
<dbReference type="Gene3D" id="2.30.30.30">
    <property type="match status" value="1"/>
</dbReference>
<evidence type="ECO:0000256" key="5">
    <source>
        <dbReference type="ARBA" id="ARBA00022768"/>
    </source>
</evidence>
<evidence type="ECO:0000256" key="4">
    <source>
        <dbReference type="ARBA" id="ARBA00022490"/>
    </source>
</evidence>
<dbReference type="PIRSF" id="PIRSF005901">
    <property type="entry name" value="EF-P"/>
    <property type="match status" value="1"/>
</dbReference>
<keyword evidence="13" id="KW-1185">Reference proteome</keyword>